<feature type="region of interest" description="Disordered" evidence="1">
    <location>
        <begin position="85"/>
        <end position="110"/>
    </location>
</feature>
<dbReference type="Proteomes" id="UP001159363">
    <property type="component" value="Chromosome X"/>
</dbReference>
<protein>
    <submittedName>
        <fullName evidence="2">Uncharacterized protein</fullName>
    </submittedName>
</protein>
<accession>A0ABQ9HTI7</accession>
<comment type="caution">
    <text evidence="2">The sequence shown here is derived from an EMBL/GenBank/DDBJ whole genome shotgun (WGS) entry which is preliminary data.</text>
</comment>
<feature type="non-terminal residue" evidence="2">
    <location>
        <position position="845"/>
    </location>
</feature>
<dbReference type="EMBL" id="JARBHB010000004">
    <property type="protein sequence ID" value="KAJ8887542.1"/>
    <property type="molecule type" value="Genomic_DNA"/>
</dbReference>
<feature type="region of interest" description="Disordered" evidence="1">
    <location>
        <begin position="224"/>
        <end position="251"/>
    </location>
</feature>
<evidence type="ECO:0000313" key="2">
    <source>
        <dbReference type="EMBL" id="KAJ8887542.1"/>
    </source>
</evidence>
<keyword evidence="3" id="KW-1185">Reference proteome</keyword>
<feature type="region of interest" description="Disordered" evidence="1">
    <location>
        <begin position="520"/>
        <end position="548"/>
    </location>
</feature>
<sequence>MNKSADDEYSTEHQTRRNFSHGFQLAWAPFPNSVEYFIRRCDPREALSRLFTRRLHPLSSATLFNGLLTRPRALRLLAREDARAPSIVSRHQQARDQTPDTTPLLPQQPPPDIVPFQLARFVAAATTCSSRALGKSSSDGENKGRLLRRSCGSYFPSLRGTRLFFARRGRGEGDAGQFASASDGPTPWEVLRDLRRNPCRVNKVTASPPEIQNPLYRLESLTNRHVSSRQKTRSPMTRDHITHRPPNEANRTMPPVGGFSRGSPVPPPFPSGAAPYFTLIVSQDLDGKSRPNLLTLFTLLFREIQRQTPPKLRRWPKKYGNTVRTTSAWEPACQPAAQPTGHILQHVIGQSDARPIPIASRSQSENRFSLIKVAATPFRLCVLSEDAEIGVGLEWQLHVTIHFEMFGLPFGKLAHFDPVYIFVKTYNINSDRKLKGETAKILDIYLQYVVQHKRLRDHPVRKNFQLQQHGLNLDEMYEDLQSSLQKNFAGSTCGHSSQARLYTGRHKSGKERVVVARIKKKAGDMPTEGSKTDMRKMSSKKKNKQTSQSPILELLQPAICTTIRPFLSCLSPPAFSGDTGQQNMVPLFAILRPITRDRNISRVNFRTRQQPVPARVYTGLWSLTCSALNSRNFPIPTDNLLLETRGIRGFILGKQEFKTPNRVRFPAGSLADLSMWESCRTMPLVGGFSWGSSIAPPLHSDDAPYSSPSSALKNSMIPRPLPSISRLLGLSRVVDYFSNVSAVVAAAFIREEYLTNSGQFVFWRAPKSCYANVCTFIVLCALRHASIEGLSGDMAAIVAMDTPRKKKGLVRGIENEAKRRGPGENYVKVVEDKCNAVIGLGLEKV</sequence>
<organism evidence="2 3">
    <name type="scientific">Dryococelus australis</name>
    <dbReference type="NCBI Taxonomy" id="614101"/>
    <lineage>
        <taxon>Eukaryota</taxon>
        <taxon>Metazoa</taxon>
        <taxon>Ecdysozoa</taxon>
        <taxon>Arthropoda</taxon>
        <taxon>Hexapoda</taxon>
        <taxon>Insecta</taxon>
        <taxon>Pterygota</taxon>
        <taxon>Neoptera</taxon>
        <taxon>Polyneoptera</taxon>
        <taxon>Phasmatodea</taxon>
        <taxon>Verophasmatodea</taxon>
        <taxon>Anareolatae</taxon>
        <taxon>Phasmatidae</taxon>
        <taxon>Eurycanthinae</taxon>
        <taxon>Dryococelus</taxon>
    </lineage>
</organism>
<name>A0ABQ9HTI7_9NEOP</name>
<evidence type="ECO:0000313" key="3">
    <source>
        <dbReference type="Proteomes" id="UP001159363"/>
    </source>
</evidence>
<proteinExistence type="predicted"/>
<gene>
    <name evidence="2" type="ORF">PR048_013758</name>
</gene>
<reference evidence="2 3" key="1">
    <citation type="submission" date="2023-02" db="EMBL/GenBank/DDBJ databases">
        <title>LHISI_Scaffold_Assembly.</title>
        <authorList>
            <person name="Stuart O.P."/>
            <person name="Cleave R."/>
            <person name="Magrath M.J.L."/>
            <person name="Mikheyev A.S."/>
        </authorList>
    </citation>
    <scope>NUCLEOTIDE SEQUENCE [LARGE SCALE GENOMIC DNA]</scope>
    <source>
        <strain evidence="2">Daus_M_001</strain>
        <tissue evidence="2">Leg muscle</tissue>
    </source>
</reference>
<evidence type="ECO:0000256" key="1">
    <source>
        <dbReference type="SAM" id="MobiDB-lite"/>
    </source>
</evidence>
<feature type="compositionally biased region" description="Basic and acidic residues" evidence="1">
    <location>
        <begin position="236"/>
        <end position="246"/>
    </location>
</feature>